<organism evidence="1">
    <name type="scientific">termite gut metagenome</name>
    <dbReference type="NCBI Taxonomy" id="433724"/>
    <lineage>
        <taxon>unclassified sequences</taxon>
        <taxon>metagenomes</taxon>
        <taxon>organismal metagenomes</taxon>
    </lineage>
</organism>
<name>A0A5J4S4I1_9ZZZZ</name>
<dbReference type="AlphaFoldDB" id="A0A5J4S4I1"/>
<evidence type="ECO:0000313" key="1">
    <source>
        <dbReference type="EMBL" id="KAA6340405.1"/>
    </source>
</evidence>
<sequence length="315" mass="37100">MEKLLSSDTGKVIVAFIEYGNKYADIAKAIYRMCCIELIDDFTQDYVNTRFRIVTKRKADGEYYQGLKRFLMRYYSANRAEEEIKEVPDYKGENEIHKCLGYLTEFIYKKIAVKRKRAIDDMRTFCIQGLDNTKDWKEVNEDLKDFIYYYFNSKYAKDDYEIENGKPFSLTIDTDRGKFSSNDIVYKYMRVVDDDIIDAGGTPKDNIKHLQGAVRLIRRSLTDTNPALDLLNAFCLFYLGTNNNETLEEELQNTYRDGLLGFAERIDNHTDFWNFFDKYNHAITEKARDYPQKEFGSIKNEMNLEIHANIITIVR</sequence>
<gene>
    <name evidence="1" type="ORF">EZS27_011746</name>
</gene>
<protein>
    <submittedName>
        <fullName evidence="1">Uncharacterized protein</fullName>
    </submittedName>
</protein>
<accession>A0A5J4S4I1</accession>
<dbReference type="EMBL" id="SNRY01000463">
    <property type="protein sequence ID" value="KAA6340405.1"/>
    <property type="molecule type" value="Genomic_DNA"/>
</dbReference>
<proteinExistence type="predicted"/>
<comment type="caution">
    <text evidence="1">The sequence shown here is derived from an EMBL/GenBank/DDBJ whole genome shotgun (WGS) entry which is preliminary data.</text>
</comment>
<reference evidence="1" key="1">
    <citation type="submission" date="2019-03" db="EMBL/GenBank/DDBJ databases">
        <title>Single cell metagenomics reveals metabolic interactions within the superorganism composed of flagellate Streblomastix strix and complex community of Bacteroidetes bacteria on its surface.</title>
        <authorList>
            <person name="Treitli S.C."/>
            <person name="Kolisko M."/>
            <person name="Husnik F."/>
            <person name="Keeling P."/>
            <person name="Hampl V."/>
        </authorList>
    </citation>
    <scope>NUCLEOTIDE SEQUENCE</scope>
    <source>
        <strain evidence="1">STM</strain>
    </source>
</reference>